<proteinExistence type="predicted"/>
<evidence type="ECO:0000313" key="1">
    <source>
        <dbReference type="EMBL" id="KAK9506708.1"/>
    </source>
</evidence>
<keyword evidence="2" id="KW-1185">Reference proteome</keyword>
<organism evidence="1 2">
    <name type="scientific">Rhynocoris fuscipes</name>
    <dbReference type="NCBI Taxonomy" id="488301"/>
    <lineage>
        <taxon>Eukaryota</taxon>
        <taxon>Metazoa</taxon>
        <taxon>Ecdysozoa</taxon>
        <taxon>Arthropoda</taxon>
        <taxon>Hexapoda</taxon>
        <taxon>Insecta</taxon>
        <taxon>Pterygota</taxon>
        <taxon>Neoptera</taxon>
        <taxon>Paraneoptera</taxon>
        <taxon>Hemiptera</taxon>
        <taxon>Heteroptera</taxon>
        <taxon>Panheteroptera</taxon>
        <taxon>Cimicomorpha</taxon>
        <taxon>Reduviidae</taxon>
        <taxon>Harpactorinae</taxon>
        <taxon>Harpactorini</taxon>
        <taxon>Rhynocoris</taxon>
    </lineage>
</organism>
<dbReference type="AlphaFoldDB" id="A0AAW1D9G4"/>
<reference evidence="1 2" key="1">
    <citation type="submission" date="2022-12" db="EMBL/GenBank/DDBJ databases">
        <title>Chromosome-level genome assembly of true bugs.</title>
        <authorList>
            <person name="Ma L."/>
            <person name="Li H."/>
        </authorList>
    </citation>
    <scope>NUCLEOTIDE SEQUENCE [LARGE SCALE GENOMIC DNA]</scope>
    <source>
        <strain evidence="1">Lab_2022b</strain>
    </source>
</reference>
<sequence>MDKEEIFKDFIHVLFEEGFITTDDKGEFQVSSISNSEGEKVMCKCMKTTAKEENTLSSGRLSNFLFHVLPNIIEIVKTVLPLFKTIKSCNVDPLILAQLLIKIIPKLREKFQVLQIMHKK</sequence>
<evidence type="ECO:0000313" key="2">
    <source>
        <dbReference type="Proteomes" id="UP001461498"/>
    </source>
</evidence>
<comment type="caution">
    <text evidence="1">The sequence shown here is derived from an EMBL/GenBank/DDBJ whole genome shotgun (WGS) entry which is preliminary data.</text>
</comment>
<accession>A0AAW1D9G4</accession>
<dbReference type="EMBL" id="JAPXFL010000005">
    <property type="protein sequence ID" value="KAK9506708.1"/>
    <property type="molecule type" value="Genomic_DNA"/>
</dbReference>
<protein>
    <submittedName>
        <fullName evidence="1">Uncharacterized protein</fullName>
    </submittedName>
</protein>
<gene>
    <name evidence="1" type="ORF">O3M35_008594</name>
</gene>
<name>A0AAW1D9G4_9HEMI</name>
<dbReference type="Proteomes" id="UP001461498">
    <property type="component" value="Unassembled WGS sequence"/>
</dbReference>